<sequence>MTSRNRQSRNPNRNSASSTQGEEAQLWTLIKDEIRELVDSINSSNDQIRAILAQDSLIAQSCEVSTNSEGDKPDMAALEQTFDTLIRAAVGGADLSKQKLSDVIEHVTVLRALTKAREESEGVVHHSVGTPGGAHSSGAAGRDRNSSSLLGSGGRSSSVRGHGGGKGDRGDRGGDREGRETRDRDRGGDKDKSDKGGDKDGKDRDRNSERLGDKLAAAADKSERDKHSDRDLSSMYDFDGAGDSPVPSPLSSHTRKHGGANNNNTTAGSDRASTARDSLPPRDTPSKDSVPPEPNTSTSTSNGTTSVPTTTTAGATQRSKVTFHKGQDVVFKPKPSRDHESTEWMLGRVQQVLGEGKSRRYRVQDADPDLDPAQRAEYRTSASSMIPVPAAGEEEKKLPRLEEGKVVLALYPDSTTFYKAEVMGTEAEGEGEGKERVKLRFEGEETTGTLQLAGGGDDEEDEERNGSLGNGGEKDGSNEEESGEGRKESSEGSLTSELSDLGHIGLSNDDEHAPDHMEEDDWDSDMPLFWNNRNKKRVSDVVLSMSASSSSELSSPKSDIELGDYDDDNEDGGDEDQKEFSEKSSTSELSDLADLGLGDDAEHAPEEDDPDSDMPLVWNNRNKKRVPHVPDGNEQDGNAEEASEDDESEDSPMDDDYRESTEALPLYSEVSDSDGLSPTSRRNNDLMEVPSTSPESSGSSSLSDRIELNDDGQGQHFT</sequence>
<dbReference type="GO" id="GO:0000124">
    <property type="term" value="C:SAGA complex"/>
    <property type="evidence" value="ECO:0007669"/>
    <property type="project" value="InterPro"/>
</dbReference>
<feature type="compositionally biased region" description="Basic and acidic residues" evidence="1">
    <location>
        <begin position="472"/>
        <end position="490"/>
    </location>
</feature>
<feature type="region of interest" description="Disordered" evidence="1">
    <location>
        <begin position="542"/>
        <end position="718"/>
    </location>
</feature>
<dbReference type="Pfam" id="PF07039">
    <property type="entry name" value="SGF29_Tudor"/>
    <property type="match status" value="1"/>
</dbReference>
<gene>
    <name evidence="3" type="ORF">SMACR_06921</name>
</gene>
<feature type="region of interest" description="Disordered" evidence="1">
    <location>
        <begin position="376"/>
        <end position="397"/>
    </location>
</feature>
<dbReference type="InterPro" id="IPR037802">
    <property type="entry name" value="SGF29"/>
</dbReference>
<comment type="caution">
    <text evidence="3">The sequence shown here is derived from an EMBL/GenBank/DDBJ whole genome shotgun (WGS) entry which is preliminary data.</text>
</comment>
<feature type="domain" description="SGF29 C-terminal" evidence="2">
    <location>
        <begin position="319"/>
        <end position="480"/>
    </location>
</feature>
<evidence type="ECO:0000313" key="4">
    <source>
        <dbReference type="Proteomes" id="UP000433876"/>
    </source>
</evidence>
<feature type="compositionally biased region" description="Low complexity" evidence="1">
    <location>
        <begin position="542"/>
        <end position="557"/>
    </location>
</feature>
<accession>A0A8S8ZZN4</accession>
<dbReference type="EMBL" id="NMPR01000034">
    <property type="protein sequence ID" value="KAA8633612.1"/>
    <property type="molecule type" value="Genomic_DNA"/>
</dbReference>
<feature type="compositionally biased region" description="Acidic residues" evidence="1">
    <location>
        <begin position="633"/>
        <end position="657"/>
    </location>
</feature>
<feature type="compositionally biased region" description="Low complexity" evidence="1">
    <location>
        <begin position="1"/>
        <end position="18"/>
    </location>
</feature>
<dbReference type="CDD" id="cd20393">
    <property type="entry name" value="Tudor_SGF29_rpt1"/>
    <property type="match status" value="1"/>
</dbReference>
<protein>
    <recommendedName>
        <fullName evidence="2">SGF29 C-terminal domain-containing protein</fullName>
    </recommendedName>
</protein>
<dbReference type="InterPro" id="IPR010750">
    <property type="entry name" value="SGF29_tudor-like_dom"/>
</dbReference>
<feature type="compositionally biased region" description="Low complexity" evidence="1">
    <location>
        <begin position="491"/>
        <end position="501"/>
    </location>
</feature>
<organism evidence="3 4">
    <name type="scientific">Sordaria macrospora</name>
    <dbReference type="NCBI Taxonomy" id="5147"/>
    <lineage>
        <taxon>Eukaryota</taxon>
        <taxon>Fungi</taxon>
        <taxon>Dikarya</taxon>
        <taxon>Ascomycota</taxon>
        <taxon>Pezizomycotina</taxon>
        <taxon>Sordariomycetes</taxon>
        <taxon>Sordariomycetidae</taxon>
        <taxon>Sordariales</taxon>
        <taxon>Sordariaceae</taxon>
        <taxon>Sordaria</taxon>
    </lineage>
</organism>
<dbReference type="PROSITE" id="PS51518">
    <property type="entry name" value="SGF29_C"/>
    <property type="match status" value="1"/>
</dbReference>
<dbReference type="VEuPathDB" id="FungiDB:SMAC_06921"/>
<name>A0A8S8ZZN4_SORMA</name>
<feature type="compositionally biased region" description="Low complexity" evidence="1">
    <location>
        <begin position="691"/>
        <end position="703"/>
    </location>
</feature>
<dbReference type="AlphaFoldDB" id="A0A8S8ZZN4"/>
<evidence type="ECO:0000259" key="2">
    <source>
        <dbReference type="PROSITE" id="PS51518"/>
    </source>
</evidence>
<feature type="region of interest" description="Disordered" evidence="1">
    <location>
        <begin position="422"/>
        <end position="529"/>
    </location>
</feature>
<dbReference type="Proteomes" id="UP000433876">
    <property type="component" value="Unassembled WGS sequence"/>
</dbReference>
<reference evidence="3 4" key="1">
    <citation type="submission" date="2017-07" db="EMBL/GenBank/DDBJ databases">
        <title>Genome sequence of the Sordaria macrospora wild type strain R19027.</title>
        <authorList>
            <person name="Nowrousian M."/>
            <person name="Teichert I."/>
            <person name="Kueck U."/>
        </authorList>
    </citation>
    <scope>NUCLEOTIDE SEQUENCE [LARGE SCALE GENOMIC DNA]</scope>
    <source>
        <strain evidence="3 4">R19027</strain>
        <tissue evidence="3">Mycelium</tissue>
    </source>
</reference>
<dbReference type="InterPro" id="IPR047288">
    <property type="entry name" value="Tudor_SGF29_rpt1"/>
</dbReference>
<feature type="region of interest" description="Disordered" evidence="1">
    <location>
        <begin position="117"/>
        <end position="341"/>
    </location>
</feature>
<evidence type="ECO:0000313" key="3">
    <source>
        <dbReference type="EMBL" id="KAA8633612.1"/>
    </source>
</evidence>
<feature type="compositionally biased region" description="Low complexity" evidence="1">
    <location>
        <begin position="146"/>
        <end position="160"/>
    </location>
</feature>
<dbReference type="PANTHER" id="PTHR21539">
    <property type="entry name" value="SAGA-ASSOCIATED FACTOR 29"/>
    <property type="match status" value="1"/>
</dbReference>
<evidence type="ECO:0000256" key="1">
    <source>
        <dbReference type="SAM" id="MobiDB-lite"/>
    </source>
</evidence>
<feature type="compositionally biased region" description="Acidic residues" evidence="1">
    <location>
        <begin position="561"/>
        <end position="577"/>
    </location>
</feature>
<feature type="compositionally biased region" description="Basic and acidic residues" evidence="1">
    <location>
        <begin position="431"/>
        <end position="443"/>
    </location>
</feature>
<feature type="compositionally biased region" description="Low complexity" evidence="1">
    <location>
        <begin position="587"/>
        <end position="598"/>
    </location>
</feature>
<proteinExistence type="predicted"/>
<feature type="compositionally biased region" description="Low complexity" evidence="1">
    <location>
        <begin position="295"/>
        <end position="316"/>
    </location>
</feature>
<dbReference type="PANTHER" id="PTHR21539:SF0">
    <property type="entry name" value="SAGA-ASSOCIATED FACTOR 29"/>
    <property type="match status" value="1"/>
</dbReference>
<feature type="compositionally biased region" description="Basic and acidic residues" evidence="1">
    <location>
        <begin position="165"/>
        <end position="213"/>
    </location>
</feature>
<feature type="compositionally biased region" description="Basic and acidic residues" evidence="1">
    <location>
        <begin position="220"/>
        <end position="232"/>
    </location>
</feature>
<feature type="region of interest" description="Disordered" evidence="1">
    <location>
        <begin position="1"/>
        <end position="24"/>
    </location>
</feature>
<feature type="compositionally biased region" description="Low complexity" evidence="1">
    <location>
        <begin position="259"/>
        <end position="268"/>
    </location>
</feature>
<dbReference type="Gene3D" id="2.30.30.140">
    <property type="match status" value="2"/>
</dbReference>